<dbReference type="RefSeq" id="WP_148339544.1">
    <property type="nucleotide sequence ID" value="NZ_LR699119.1"/>
</dbReference>
<organism evidence="2 3">
    <name type="scientific">Aquicella siphonis</name>
    <dbReference type="NCBI Taxonomy" id="254247"/>
    <lineage>
        <taxon>Bacteria</taxon>
        <taxon>Pseudomonadati</taxon>
        <taxon>Pseudomonadota</taxon>
        <taxon>Gammaproteobacteria</taxon>
        <taxon>Legionellales</taxon>
        <taxon>Coxiellaceae</taxon>
        <taxon>Aquicella</taxon>
    </lineage>
</organism>
<dbReference type="OrthoDB" id="116415at2"/>
<keyword evidence="1" id="KW-1133">Transmembrane helix</keyword>
<name>A0A5E4PIW6_9COXI</name>
<keyword evidence="3" id="KW-1185">Reference proteome</keyword>
<keyword evidence="1" id="KW-0812">Transmembrane</keyword>
<dbReference type="KEGG" id="asip:AQUSIP_16330"/>
<evidence type="ECO:0000313" key="2">
    <source>
        <dbReference type="EMBL" id="VVC76322.1"/>
    </source>
</evidence>
<dbReference type="EMBL" id="LR699119">
    <property type="protein sequence ID" value="VVC76322.1"/>
    <property type="molecule type" value="Genomic_DNA"/>
</dbReference>
<evidence type="ECO:0000256" key="1">
    <source>
        <dbReference type="SAM" id="Phobius"/>
    </source>
</evidence>
<sequence>MNYSIIGILSALALFILMILLIALGHHFGKQRAVTGGLNITEGAVFTLMALLVAFTFSSASQRFDQRRIMIIEEANAIGTAYLRLDMLKPDEQSALRKDFMMYINSRLAVYKLIPDFNAVHEELKRAEQIKAKLWRDAVAACANSNSPSTAMLILPAIKVPGFTP</sequence>
<protein>
    <recommendedName>
        <fullName evidence="4">DUF4239 domain-containing protein</fullName>
    </recommendedName>
</protein>
<proteinExistence type="predicted"/>
<keyword evidence="1" id="KW-0472">Membrane</keyword>
<dbReference type="AlphaFoldDB" id="A0A5E4PIW6"/>
<evidence type="ECO:0008006" key="4">
    <source>
        <dbReference type="Google" id="ProtNLM"/>
    </source>
</evidence>
<reference evidence="2 3" key="1">
    <citation type="submission" date="2019-08" db="EMBL/GenBank/DDBJ databases">
        <authorList>
            <person name="Guy L."/>
        </authorList>
    </citation>
    <scope>NUCLEOTIDE SEQUENCE [LARGE SCALE GENOMIC DNA]</scope>
    <source>
        <strain evidence="2 3">SGT-108</strain>
    </source>
</reference>
<dbReference type="Proteomes" id="UP000324194">
    <property type="component" value="Chromosome 1"/>
</dbReference>
<evidence type="ECO:0000313" key="3">
    <source>
        <dbReference type="Proteomes" id="UP000324194"/>
    </source>
</evidence>
<gene>
    <name evidence="2" type="ORF">AQUSIP_16330</name>
</gene>
<accession>A0A5E4PIW6</accession>
<feature type="transmembrane region" description="Helical" evidence="1">
    <location>
        <begin position="7"/>
        <end position="28"/>
    </location>
</feature>
<feature type="transmembrane region" description="Helical" evidence="1">
    <location>
        <begin position="40"/>
        <end position="60"/>
    </location>
</feature>